<name>A0A0A9BT33_ARUDO</name>
<dbReference type="EMBL" id="GBRH01230721">
    <property type="protein sequence ID" value="JAD67174.1"/>
    <property type="molecule type" value="Transcribed_RNA"/>
</dbReference>
<sequence>MGSVGSAERLQLGSGGWLELAGATCPDAGAEVDEEAEAATPLIRQGGMCGRRS</sequence>
<reference evidence="1" key="2">
    <citation type="journal article" date="2015" name="Data Brief">
        <title>Shoot transcriptome of the giant reed, Arundo donax.</title>
        <authorList>
            <person name="Barrero R.A."/>
            <person name="Guerrero F.D."/>
            <person name="Moolhuijzen P."/>
            <person name="Goolsby J.A."/>
            <person name="Tidwell J."/>
            <person name="Bellgard S.E."/>
            <person name="Bellgard M.I."/>
        </authorList>
    </citation>
    <scope>NUCLEOTIDE SEQUENCE</scope>
    <source>
        <tissue evidence="1">Shoot tissue taken approximately 20 cm above the soil surface</tissue>
    </source>
</reference>
<accession>A0A0A9BT33</accession>
<proteinExistence type="predicted"/>
<reference evidence="1" key="1">
    <citation type="submission" date="2014-09" db="EMBL/GenBank/DDBJ databases">
        <authorList>
            <person name="Magalhaes I.L.F."/>
            <person name="Oliveira U."/>
            <person name="Santos F.R."/>
            <person name="Vidigal T.H.D.A."/>
            <person name="Brescovit A.D."/>
            <person name="Santos A.J."/>
        </authorList>
    </citation>
    <scope>NUCLEOTIDE SEQUENCE</scope>
    <source>
        <tissue evidence="1">Shoot tissue taken approximately 20 cm above the soil surface</tissue>
    </source>
</reference>
<protein>
    <submittedName>
        <fullName evidence="1">Uncharacterized protein</fullName>
    </submittedName>
</protein>
<dbReference type="AlphaFoldDB" id="A0A0A9BT33"/>
<evidence type="ECO:0000313" key="1">
    <source>
        <dbReference type="EMBL" id="JAD67174.1"/>
    </source>
</evidence>
<organism evidence="1">
    <name type="scientific">Arundo donax</name>
    <name type="common">Giant reed</name>
    <name type="synonym">Donax arundinaceus</name>
    <dbReference type="NCBI Taxonomy" id="35708"/>
    <lineage>
        <taxon>Eukaryota</taxon>
        <taxon>Viridiplantae</taxon>
        <taxon>Streptophyta</taxon>
        <taxon>Embryophyta</taxon>
        <taxon>Tracheophyta</taxon>
        <taxon>Spermatophyta</taxon>
        <taxon>Magnoliopsida</taxon>
        <taxon>Liliopsida</taxon>
        <taxon>Poales</taxon>
        <taxon>Poaceae</taxon>
        <taxon>PACMAD clade</taxon>
        <taxon>Arundinoideae</taxon>
        <taxon>Arundineae</taxon>
        <taxon>Arundo</taxon>
    </lineage>
</organism>